<protein>
    <submittedName>
        <fullName evidence="1">Uncharacterized protein</fullName>
    </submittedName>
</protein>
<dbReference type="Proteomes" id="UP001189429">
    <property type="component" value="Unassembled WGS sequence"/>
</dbReference>
<sequence>GEWVLAKKHLATTTFGGMRTVANRQRDPFWGFAGLVWHQSSGNLVVIGVYLLRGLGTTGCNRT</sequence>
<reference evidence="1" key="1">
    <citation type="submission" date="2023-10" db="EMBL/GenBank/DDBJ databases">
        <authorList>
            <person name="Chen Y."/>
            <person name="Shah S."/>
            <person name="Dougan E. K."/>
            <person name="Thang M."/>
            <person name="Chan C."/>
        </authorList>
    </citation>
    <scope>NUCLEOTIDE SEQUENCE [LARGE SCALE GENOMIC DNA]</scope>
</reference>
<evidence type="ECO:0000313" key="2">
    <source>
        <dbReference type="Proteomes" id="UP001189429"/>
    </source>
</evidence>
<evidence type="ECO:0000313" key="1">
    <source>
        <dbReference type="EMBL" id="CAK0818267.1"/>
    </source>
</evidence>
<proteinExistence type="predicted"/>
<accession>A0ABN9RHJ6</accession>
<name>A0ABN9RHJ6_9DINO</name>
<gene>
    <name evidence="1" type="ORF">PCOR1329_LOCUS20608</name>
</gene>
<feature type="non-terminal residue" evidence="1">
    <location>
        <position position="1"/>
    </location>
</feature>
<keyword evidence="2" id="KW-1185">Reference proteome</keyword>
<feature type="non-terminal residue" evidence="1">
    <location>
        <position position="63"/>
    </location>
</feature>
<dbReference type="EMBL" id="CAUYUJ010006680">
    <property type="protein sequence ID" value="CAK0818267.1"/>
    <property type="molecule type" value="Genomic_DNA"/>
</dbReference>
<organism evidence="1 2">
    <name type="scientific">Prorocentrum cordatum</name>
    <dbReference type="NCBI Taxonomy" id="2364126"/>
    <lineage>
        <taxon>Eukaryota</taxon>
        <taxon>Sar</taxon>
        <taxon>Alveolata</taxon>
        <taxon>Dinophyceae</taxon>
        <taxon>Prorocentrales</taxon>
        <taxon>Prorocentraceae</taxon>
        <taxon>Prorocentrum</taxon>
    </lineage>
</organism>
<comment type="caution">
    <text evidence="1">The sequence shown here is derived from an EMBL/GenBank/DDBJ whole genome shotgun (WGS) entry which is preliminary data.</text>
</comment>